<dbReference type="PIRSF" id="PIRSF005096">
    <property type="entry name" value="GALM"/>
    <property type="match status" value="1"/>
</dbReference>
<comment type="subunit">
    <text evidence="5">Monomer.</text>
</comment>
<dbReference type="CDD" id="cd09019">
    <property type="entry name" value="galactose_mutarotase_like"/>
    <property type="match status" value="1"/>
</dbReference>
<reference evidence="17" key="1">
    <citation type="submission" date="2016-11" db="EMBL/GenBank/DDBJ databases">
        <authorList>
            <person name="Varghese N."/>
            <person name="Submissions S."/>
        </authorList>
    </citation>
    <scope>NUCLEOTIDE SEQUENCE [LARGE SCALE GENOMIC DNA]</scope>
    <source>
        <strain evidence="17">DSM 27370</strain>
    </source>
</reference>
<comment type="cofactor">
    <cofactor evidence="1">
        <name>Ca(2+)</name>
        <dbReference type="ChEBI" id="CHEBI:29108"/>
    </cofactor>
</comment>
<evidence type="ECO:0000256" key="7">
    <source>
        <dbReference type="ARBA" id="ARBA00022553"/>
    </source>
</evidence>
<dbReference type="GO" id="GO:0030246">
    <property type="term" value="F:carbohydrate binding"/>
    <property type="evidence" value="ECO:0007669"/>
    <property type="project" value="InterPro"/>
</dbReference>
<protein>
    <recommendedName>
        <fullName evidence="11">Aldose 1-epimerase</fullName>
        <ecNumber evidence="11">5.1.3.3</ecNumber>
    </recommendedName>
</protein>
<dbReference type="PANTHER" id="PTHR10091:SF0">
    <property type="entry name" value="GALACTOSE MUTAROTASE"/>
    <property type="match status" value="1"/>
</dbReference>
<keyword evidence="15" id="KW-0732">Signal</keyword>
<feature type="signal peptide" evidence="15">
    <location>
        <begin position="1"/>
        <end position="21"/>
    </location>
</feature>
<feature type="binding site" evidence="14">
    <location>
        <begin position="115"/>
        <end position="116"/>
    </location>
    <ligand>
        <name>beta-D-galactose</name>
        <dbReference type="ChEBI" id="CHEBI:27667"/>
    </ligand>
</feature>
<dbReference type="EMBL" id="FQUC01000001">
    <property type="protein sequence ID" value="SHE31173.1"/>
    <property type="molecule type" value="Genomic_DNA"/>
</dbReference>
<dbReference type="OrthoDB" id="9779408at2"/>
<dbReference type="InterPro" id="IPR011013">
    <property type="entry name" value="Gal_mutarotase_sf_dom"/>
</dbReference>
<dbReference type="GO" id="GO:0005737">
    <property type="term" value="C:cytoplasm"/>
    <property type="evidence" value="ECO:0007669"/>
    <property type="project" value="UniProtKB-SubCell"/>
</dbReference>
<keyword evidence="17" id="KW-1185">Reference proteome</keyword>
<name>A0A1M4SG03_9BACT</name>
<keyword evidence="7" id="KW-0597">Phosphoprotein</keyword>
<dbReference type="SUPFAM" id="SSF74650">
    <property type="entry name" value="Galactose mutarotase-like"/>
    <property type="match status" value="1"/>
</dbReference>
<gene>
    <name evidence="16" type="ORF">SAMN05444362_10154</name>
</gene>
<evidence type="ECO:0000313" key="16">
    <source>
        <dbReference type="EMBL" id="SHE31173.1"/>
    </source>
</evidence>
<keyword evidence="6" id="KW-0963">Cytoplasm</keyword>
<dbReference type="Gene3D" id="2.70.98.10">
    <property type="match status" value="1"/>
</dbReference>
<evidence type="ECO:0000256" key="12">
    <source>
        <dbReference type="PIRSR" id="PIRSR005096-1"/>
    </source>
</evidence>
<dbReference type="AlphaFoldDB" id="A0A1M4SG03"/>
<comment type="subcellular location">
    <subcellularLocation>
        <location evidence="2">Cytoplasm</location>
    </subcellularLocation>
</comment>
<organism evidence="16 17">
    <name type="scientific">Dysgonomonas macrotermitis</name>
    <dbReference type="NCBI Taxonomy" id="1346286"/>
    <lineage>
        <taxon>Bacteria</taxon>
        <taxon>Pseudomonadati</taxon>
        <taxon>Bacteroidota</taxon>
        <taxon>Bacteroidia</taxon>
        <taxon>Bacteroidales</taxon>
        <taxon>Dysgonomonadaceae</taxon>
        <taxon>Dysgonomonas</taxon>
    </lineage>
</organism>
<evidence type="ECO:0000256" key="14">
    <source>
        <dbReference type="PIRSR" id="PIRSR005096-3"/>
    </source>
</evidence>
<feature type="active site" description="Proton acceptor" evidence="12">
    <location>
        <position position="350"/>
    </location>
</feature>
<dbReference type="InterPro" id="IPR008183">
    <property type="entry name" value="Aldose_1/G6P_1-epimerase"/>
</dbReference>
<evidence type="ECO:0000256" key="2">
    <source>
        <dbReference type="ARBA" id="ARBA00004496"/>
    </source>
</evidence>
<sequence length="385" mass="42858">MKKILYLGLALCLFSCGNKQQQTPTTQIEATGITLMADSAFTTTLDGKDIKLYTLESGNGITMQVSNFGGRVISLWVPDKDGKYEDIVFGHPNIQEYIKYEGERCLGPIVGRFANRIAKGQFTLDGKKYQLPVNNNGQTLHGGPEGFDMKVWNVDSISKNSIVLSYVSPDGEQGFPGTVNVKMVYTLTPENEFKITYEATTDKPTHVNLSHHSFFNLKGEANGTITDHILTINASGITPVDSVLIPTGKITPVENTPFDFRKPTAIGERINADDEQLKNGKGYDHNWVVDRKSEKDVEFIASVYEPKSGRVMEVWSDQPGIQFYSGNFLDGKVTGKYGKPHNFREAIALETQKFPDTPNQPKFPSTRLNPGEVYTQTCIYKFLTK</sequence>
<evidence type="ECO:0000256" key="13">
    <source>
        <dbReference type="PIRSR" id="PIRSR005096-2"/>
    </source>
</evidence>
<comment type="pathway">
    <text evidence="3 11">Carbohydrate metabolism; hexose metabolism.</text>
</comment>
<dbReference type="InterPro" id="IPR047215">
    <property type="entry name" value="Galactose_mutarotase-like"/>
</dbReference>
<dbReference type="GO" id="GO:0006006">
    <property type="term" value="P:glucose metabolic process"/>
    <property type="evidence" value="ECO:0007669"/>
    <property type="project" value="TreeGrafter"/>
</dbReference>
<comment type="catalytic activity">
    <reaction evidence="11">
        <text>alpha-D-glucose = beta-D-glucose</text>
        <dbReference type="Rhea" id="RHEA:10264"/>
        <dbReference type="ChEBI" id="CHEBI:15903"/>
        <dbReference type="ChEBI" id="CHEBI:17925"/>
        <dbReference type="EC" id="5.1.3.3"/>
    </reaction>
</comment>
<dbReference type="InterPro" id="IPR014718">
    <property type="entry name" value="GH-type_carb-bd"/>
</dbReference>
<dbReference type="STRING" id="1346286.SAMN05444362_10154"/>
<dbReference type="InterPro" id="IPR015443">
    <property type="entry name" value="Aldose_1-epimerase"/>
</dbReference>
<comment type="similarity">
    <text evidence="4 11">Belongs to the aldose epimerase family.</text>
</comment>
<dbReference type="GO" id="GO:0033499">
    <property type="term" value="P:galactose catabolic process via UDP-galactose, Leloir pathway"/>
    <property type="evidence" value="ECO:0007669"/>
    <property type="project" value="TreeGrafter"/>
</dbReference>
<dbReference type="NCBIfam" id="NF008277">
    <property type="entry name" value="PRK11055.1"/>
    <property type="match status" value="1"/>
</dbReference>
<evidence type="ECO:0000256" key="4">
    <source>
        <dbReference type="ARBA" id="ARBA00006206"/>
    </source>
</evidence>
<proteinExistence type="inferred from homology"/>
<keyword evidence="8" id="KW-0106">Calcium</keyword>
<dbReference type="Proteomes" id="UP000184480">
    <property type="component" value="Unassembled WGS sequence"/>
</dbReference>
<keyword evidence="9 11" id="KW-0413">Isomerase</keyword>
<keyword evidence="10 11" id="KW-0119">Carbohydrate metabolism</keyword>
<evidence type="ECO:0000256" key="8">
    <source>
        <dbReference type="ARBA" id="ARBA00022837"/>
    </source>
</evidence>
<evidence type="ECO:0000256" key="6">
    <source>
        <dbReference type="ARBA" id="ARBA00022490"/>
    </source>
</evidence>
<evidence type="ECO:0000256" key="5">
    <source>
        <dbReference type="ARBA" id="ARBA00011245"/>
    </source>
</evidence>
<accession>A0A1M4SG03</accession>
<feature type="active site" description="Proton donor" evidence="12">
    <location>
        <position position="212"/>
    </location>
</feature>
<evidence type="ECO:0000256" key="3">
    <source>
        <dbReference type="ARBA" id="ARBA00005028"/>
    </source>
</evidence>
<dbReference type="Pfam" id="PF01263">
    <property type="entry name" value="Aldose_epim"/>
    <property type="match status" value="1"/>
</dbReference>
<evidence type="ECO:0000256" key="11">
    <source>
        <dbReference type="PIRNR" id="PIRNR005096"/>
    </source>
</evidence>
<feature type="chain" id="PRO_5009907323" description="Aldose 1-epimerase" evidence="15">
    <location>
        <begin position="22"/>
        <end position="385"/>
    </location>
</feature>
<evidence type="ECO:0000313" key="17">
    <source>
        <dbReference type="Proteomes" id="UP000184480"/>
    </source>
</evidence>
<dbReference type="PANTHER" id="PTHR10091">
    <property type="entry name" value="ALDOSE-1-EPIMERASE"/>
    <property type="match status" value="1"/>
</dbReference>
<feature type="binding site" evidence="13">
    <location>
        <position position="284"/>
    </location>
    <ligand>
        <name>beta-D-galactose</name>
        <dbReference type="ChEBI" id="CHEBI:27667"/>
    </ligand>
</feature>
<evidence type="ECO:0000256" key="15">
    <source>
        <dbReference type="SAM" id="SignalP"/>
    </source>
</evidence>
<evidence type="ECO:0000256" key="1">
    <source>
        <dbReference type="ARBA" id="ARBA00001913"/>
    </source>
</evidence>
<evidence type="ECO:0000256" key="9">
    <source>
        <dbReference type="ARBA" id="ARBA00023235"/>
    </source>
</evidence>
<dbReference type="GO" id="GO:0004034">
    <property type="term" value="F:aldose 1-epimerase activity"/>
    <property type="evidence" value="ECO:0007669"/>
    <property type="project" value="UniProtKB-EC"/>
</dbReference>
<dbReference type="RefSeq" id="WP_062175182.1">
    <property type="nucleotide sequence ID" value="NZ_BBXL01000001.1"/>
</dbReference>
<dbReference type="UniPathway" id="UPA00242"/>
<evidence type="ECO:0000256" key="10">
    <source>
        <dbReference type="ARBA" id="ARBA00023277"/>
    </source>
</evidence>
<dbReference type="EC" id="5.1.3.3" evidence="11"/>
<dbReference type="FunFam" id="2.70.98.10:FF:000003">
    <property type="entry name" value="Aldose 1-epimerase"/>
    <property type="match status" value="1"/>
</dbReference>